<evidence type="ECO:0000256" key="2">
    <source>
        <dbReference type="SAM" id="Phobius"/>
    </source>
</evidence>
<protein>
    <submittedName>
        <fullName evidence="3">Uncharacterized protein</fullName>
    </submittedName>
</protein>
<evidence type="ECO:0000256" key="1">
    <source>
        <dbReference type="SAM" id="MobiDB-lite"/>
    </source>
</evidence>
<dbReference type="Proteomes" id="UP000695562">
    <property type="component" value="Unassembled WGS sequence"/>
</dbReference>
<feature type="compositionally biased region" description="Polar residues" evidence="1">
    <location>
        <begin position="279"/>
        <end position="289"/>
    </location>
</feature>
<feature type="transmembrane region" description="Helical" evidence="2">
    <location>
        <begin position="82"/>
        <end position="103"/>
    </location>
</feature>
<gene>
    <name evidence="3" type="ORF">CYY_001898</name>
</gene>
<evidence type="ECO:0000313" key="3">
    <source>
        <dbReference type="EMBL" id="KAF2076772.1"/>
    </source>
</evidence>
<keyword evidence="2" id="KW-1133">Transmembrane helix</keyword>
<name>A0A8J4V7E8_9MYCE</name>
<reference evidence="3" key="1">
    <citation type="submission" date="2020-01" db="EMBL/GenBank/DDBJ databases">
        <title>Development of genomics and gene disruption for Polysphondylium violaceum indicates a role for the polyketide synthase stlB in stalk morphogenesis.</title>
        <authorList>
            <person name="Narita B."/>
            <person name="Kawabe Y."/>
            <person name="Kin K."/>
            <person name="Saito T."/>
            <person name="Gibbs R."/>
            <person name="Kuspa A."/>
            <person name="Muzny D."/>
            <person name="Queller D."/>
            <person name="Richards S."/>
            <person name="Strassman J."/>
            <person name="Sucgang R."/>
            <person name="Worley K."/>
            <person name="Schaap P."/>
        </authorList>
    </citation>
    <scope>NUCLEOTIDE SEQUENCE</scope>
    <source>
        <strain evidence="3">QSvi11</strain>
    </source>
</reference>
<feature type="transmembrane region" description="Helical" evidence="2">
    <location>
        <begin position="165"/>
        <end position="187"/>
    </location>
</feature>
<sequence length="309" mass="35099">MTPKLPSAILMDIPYKPSDRYNNRIDGLIVQCSLDPMKSNLGKLRSAVYISNTSFLLASLITVYSAIEGKIHLLTLTQYSTAINYIFGFIAVASLMLIFLNWISMIQNSLKINNGNLLTKKTKIIFGAYLVPNFIITVICLGMVFHQDFLPDSPNNDSFEKATKVYDYFLLASTVIIVGVLWIYLIWQFKKMNDNTRKRTRKFFITAFSFSFTCLTIPIFMFILESEFRGVFNGWFSFSIQMIYELELVFIVYPLNHHKIIKFFNPNYTLPPDTYSGGTTASSKSNGSLSPPIKGTSFASSKDTINIQP</sequence>
<keyword evidence="4" id="KW-1185">Reference proteome</keyword>
<feature type="region of interest" description="Disordered" evidence="1">
    <location>
        <begin position="279"/>
        <end position="309"/>
    </location>
</feature>
<feature type="transmembrane region" description="Helical" evidence="2">
    <location>
        <begin position="235"/>
        <end position="255"/>
    </location>
</feature>
<comment type="caution">
    <text evidence="3">The sequence shown here is derived from an EMBL/GenBank/DDBJ whole genome shotgun (WGS) entry which is preliminary data.</text>
</comment>
<feature type="transmembrane region" description="Helical" evidence="2">
    <location>
        <begin position="203"/>
        <end position="223"/>
    </location>
</feature>
<proteinExistence type="predicted"/>
<organism evidence="3 4">
    <name type="scientific">Polysphondylium violaceum</name>
    <dbReference type="NCBI Taxonomy" id="133409"/>
    <lineage>
        <taxon>Eukaryota</taxon>
        <taxon>Amoebozoa</taxon>
        <taxon>Evosea</taxon>
        <taxon>Eumycetozoa</taxon>
        <taxon>Dictyostelia</taxon>
        <taxon>Dictyosteliales</taxon>
        <taxon>Dictyosteliaceae</taxon>
        <taxon>Polysphondylium</taxon>
    </lineage>
</organism>
<dbReference type="AlphaFoldDB" id="A0A8J4V7E8"/>
<feature type="transmembrane region" description="Helical" evidence="2">
    <location>
        <begin position="124"/>
        <end position="145"/>
    </location>
</feature>
<evidence type="ECO:0000313" key="4">
    <source>
        <dbReference type="Proteomes" id="UP000695562"/>
    </source>
</evidence>
<keyword evidence="2" id="KW-0472">Membrane</keyword>
<feature type="compositionally biased region" description="Polar residues" evidence="1">
    <location>
        <begin position="297"/>
        <end position="309"/>
    </location>
</feature>
<accession>A0A8J4V7E8</accession>
<feature type="transmembrane region" description="Helical" evidence="2">
    <location>
        <begin position="47"/>
        <end position="67"/>
    </location>
</feature>
<dbReference type="EMBL" id="AJWJ01000049">
    <property type="protein sequence ID" value="KAF2076772.1"/>
    <property type="molecule type" value="Genomic_DNA"/>
</dbReference>
<keyword evidence="2" id="KW-0812">Transmembrane</keyword>